<feature type="signal peptide" evidence="1">
    <location>
        <begin position="1"/>
        <end position="17"/>
    </location>
</feature>
<dbReference type="EMBL" id="KV748475">
    <property type="protein sequence ID" value="OCL15196.1"/>
    <property type="molecule type" value="Genomic_DNA"/>
</dbReference>
<evidence type="ECO:0000256" key="1">
    <source>
        <dbReference type="SAM" id="SignalP"/>
    </source>
</evidence>
<reference evidence="2 3" key="1">
    <citation type="journal article" date="2016" name="Nat. Commun.">
        <title>Ectomycorrhizal ecology is imprinted in the genome of the dominant symbiotic fungus Cenococcum geophilum.</title>
        <authorList>
            <consortium name="DOE Joint Genome Institute"/>
            <person name="Peter M."/>
            <person name="Kohler A."/>
            <person name="Ohm R.A."/>
            <person name="Kuo A."/>
            <person name="Krutzmann J."/>
            <person name="Morin E."/>
            <person name="Arend M."/>
            <person name="Barry K.W."/>
            <person name="Binder M."/>
            <person name="Choi C."/>
            <person name="Clum A."/>
            <person name="Copeland A."/>
            <person name="Grisel N."/>
            <person name="Haridas S."/>
            <person name="Kipfer T."/>
            <person name="LaButti K."/>
            <person name="Lindquist E."/>
            <person name="Lipzen A."/>
            <person name="Maire R."/>
            <person name="Meier B."/>
            <person name="Mihaltcheva S."/>
            <person name="Molinier V."/>
            <person name="Murat C."/>
            <person name="Poggeler S."/>
            <person name="Quandt C.A."/>
            <person name="Sperisen C."/>
            <person name="Tritt A."/>
            <person name="Tisserant E."/>
            <person name="Crous P.W."/>
            <person name="Henrissat B."/>
            <person name="Nehls U."/>
            <person name="Egli S."/>
            <person name="Spatafora J.W."/>
            <person name="Grigoriev I.V."/>
            <person name="Martin F.M."/>
        </authorList>
    </citation>
    <scope>NUCLEOTIDE SEQUENCE [LARGE SCALE GENOMIC DNA]</scope>
    <source>
        <strain evidence="2 3">CBS 207.34</strain>
    </source>
</reference>
<feature type="chain" id="PRO_5034410515" evidence="1">
    <location>
        <begin position="18"/>
        <end position="136"/>
    </location>
</feature>
<dbReference type="Proteomes" id="UP000250140">
    <property type="component" value="Unassembled WGS sequence"/>
</dbReference>
<proteinExistence type="predicted"/>
<organism evidence="2 3">
    <name type="scientific">Glonium stellatum</name>
    <dbReference type="NCBI Taxonomy" id="574774"/>
    <lineage>
        <taxon>Eukaryota</taxon>
        <taxon>Fungi</taxon>
        <taxon>Dikarya</taxon>
        <taxon>Ascomycota</taxon>
        <taxon>Pezizomycotina</taxon>
        <taxon>Dothideomycetes</taxon>
        <taxon>Pleosporomycetidae</taxon>
        <taxon>Gloniales</taxon>
        <taxon>Gloniaceae</taxon>
        <taxon>Glonium</taxon>
    </lineage>
</organism>
<name>A0A8E2FDI4_9PEZI</name>
<dbReference type="AlphaFoldDB" id="A0A8E2FDI4"/>
<gene>
    <name evidence="2" type="ORF">AOQ84DRAFT_414252</name>
</gene>
<keyword evidence="1" id="KW-0732">Signal</keyword>
<sequence length="136" mass="14826">MGGVGFLATLLPAWVWASAVQYGTSKHDDGASKRAVADIHEWSLLFLWENGKTESMSSSNVKSCKTLRAGGSSNLVGVDFVGPQMGGFSDPNLDKYNIILYADPHCTHMAETHQGGGWHHADRAIPVRAFELWNHT</sequence>
<protein>
    <submittedName>
        <fullName evidence="2">Uncharacterized protein</fullName>
    </submittedName>
</protein>
<evidence type="ECO:0000313" key="3">
    <source>
        <dbReference type="Proteomes" id="UP000250140"/>
    </source>
</evidence>
<evidence type="ECO:0000313" key="2">
    <source>
        <dbReference type="EMBL" id="OCL15196.1"/>
    </source>
</evidence>
<keyword evidence="3" id="KW-1185">Reference proteome</keyword>
<accession>A0A8E2FDI4</accession>